<evidence type="ECO:0000256" key="3">
    <source>
        <dbReference type="ARBA" id="ARBA00012560"/>
    </source>
</evidence>
<evidence type="ECO:0000313" key="9">
    <source>
        <dbReference type="EMBL" id="VAX10026.1"/>
    </source>
</evidence>
<organism evidence="9">
    <name type="scientific">hydrothermal vent metagenome</name>
    <dbReference type="NCBI Taxonomy" id="652676"/>
    <lineage>
        <taxon>unclassified sequences</taxon>
        <taxon>metagenomes</taxon>
        <taxon>ecological metagenomes</taxon>
    </lineage>
</organism>
<dbReference type="NCBIfam" id="TIGR00217">
    <property type="entry name" value="malQ"/>
    <property type="match status" value="1"/>
</dbReference>
<accession>A0A3B1AVG3</accession>
<dbReference type="PANTHER" id="PTHR32438:SF5">
    <property type="entry name" value="4-ALPHA-GLUCANOTRANSFERASE DPE1, CHLOROPLASTIC_AMYLOPLASTIC"/>
    <property type="match status" value="1"/>
</dbReference>
<dbReference type="Pfam" id="PF02446">
    <property type="entry name" value="Glyco_hydro_77"/>
    <property type="match status" value="1"/>
</dbReference>
<evidence type="ECO:0000256" key="5">
    <source>
        <dbReference type="ARBA" id="ARBA00022679"/>
    </source>
</evidence>
<evidence type="ECO:0000256" key="6">
    <source>
        <dbReference type="ARBA" id="ARBA00023277"/>
    </source>
</evidence>
<dbReference type="InterPro" id="IPR003385">
    <property type="entry name" value="Glyco_hydro_77"/>
</dbReference>
<name>A0A3B1AVG3_9ZZZZ</name>
<sequence>MSRKGELPGFKFSEARRAGILLHPTSFPGRDDNGDIGHAAYRFIEFLAASGVSVWQTLPLGPVHNDGSPYQCLSAHAGDPRLISLEWLLDRGWLQQADIEQAAGASFRHHCLLQAQTFFYQHLDNAEQQKFEKFCQHHAYWLDSYALYIAIRKTQNNRGWVDWPAGLRERDPLALEQAQQQLHDDIEFVKFEQYVFFSQWTELRHYAHEHGVYLFGDMPIFVAHDSCDVWSHQHYFMLDEQGQPEVVAGVPPDYFSATGQRWGNPLYNWQVMADDGFQWWIQRMQSQLELFDLIRIDHFRGFEAYWEIPADEDTAMNGRWVKAPGAALLQSLKEAFSGLPLVAEDLGVITDEVTALRESFDLPGMRILQFAFGSDASNPYLPQNYDSNTVVYTGTHDNDTTRGWYDGLDDSSRKDIENYLGYAVAENMPWPLIRMALASVAKLAIIPLQDVFELGREGRMNVPGTTEGNWGWRFTESAMNEHAIVRLRKLIQRYGRSNTQE</sequence>
<proteinExistence type="inferred from homology"/>
<dbReference type="SUPFAM" id="SSF51445">
    <property type="entry name" value="(Trans)glycosidases"/>
    <property type="match status" value="1"/>
</dbReference>
<evidence type="ECO:0000256" key="2">
    <source>
        <dbReference type="ARBA" id="ARBA00005684"/>
    </source>
</evidence>
<dbReference type="PANTHER" id="PTHR32438">
    <property type="entry name" value="4-ALPHA-GLUCANOTRANSFERASE DPE1, CHLOROPLASTIC/AMYLOPLASTIC"/>
    <property type="match status" value="1"/>
</dbReference>
<dbReference type="AlphaFoldDB" id="A0A3B1AVG3"/>
<gene>
    <name evidence="9" type="ORF">MNBD_GAMMA25-237</name>
</gene>
<comment type="catalytic activity">
    <reaction evidence="1">
        <text>Transfers a segment of a (1-&gt;4)-alpha-D-glucan to a new position in an acceptor, which may be glucose or a (1-&gt;4)-alpha-D-glucan.</text>
        <dbReference type="EC" id="2.4.1.25"/>
    </reaction>
</comment>
<evidence type="ECO:0000256" key="4">
    <source>
        <dbReference type="ARBA" id="ARBA00022676"/>
    </source>
</evidence>
<dbReference type="Gene3D" id="3.20.20.80">
    <property type="entry name" value="Glycosidases"/>
    <property type="match status" value="1"/>
</dbReference>
<keyword evidence="6" id="KW-0119">Carbohydrate metabolism</keyword>
<comment type="similarity">
    <text evidence="2">Belongs to the disproportionating enzyme family.</text>
</comment>
<evidence type="ECO:0000256" key="7">
    <source>
        <dbReference type="ARBA" id="ARBA00031423"/>
    </source>
</evidence>
<dbReference type="NCBIfam" id="NF011079">
    <property type="entry name" value="PRK14508.1-2"/>
    <property type="match status" value="1"/>
</dbReference>
<dbReference type="GO" id="GO:0005975">
    <property type="term" value="P:carbohydrate metabolic process"/>
    <property type="evidence" value="ECO:0007669"/>
    <property type="project" value="InterPro"/>
</dbReference>
<evidence type="ECO:0000256" key="8">
    <source>
        <dbReference type="ARBA" id="ARBA00031501"/>
    </source>
</evidence>
<dbReference type="EMBL" id="UOFY01000043">
    <property type="protein sequence ID" value="VAX10026.1"/>
    <property type="molecule type" value="Genomic_DNA"/>
</dbReference>
<dbReference type="NCBIfam" id="NF011080">
    <property type="entry name" value="PRK14508.1-3"/>
    <property type="match status" value="1"/>
</dbReference>
<keyword evidence="4 9" id="KW-0328">Glycosyltransferase</keyword>
<evidence type="ECO:0000256" key="1">
    <source>
        <dbReference type="ARBA" id="ARBA00000439"/>
    </source>
</evidence>
<protein>
    <recommendedName>
        <fullName evidence="3">4-alpha-glucanotransferase</fullName>
        <ecNumber evidence="3">2.4.1.25</ecNumber>
    </recommendedName>
    <alternativeName>
        <fullName evidence="7">Amylomaltase</fullName>
    </alternativeName>
    <alternativeName>
        <fullName evidence="8">Disproportionating enzyme</fullName>
    </alternativeName>
</protein>
<keyword evidence="5 9" id="KW-0808">Transferase</keyword>
<reference evidence="9" key="1">
    <citation type="submission" date="2018-06" db="EMBL/GenBank/DDBJ databases">
        <authorList>
            <person name="Zhirakovskaya E."/>
        </authorList>
    </citation>
    <scope>NUCLEOTIDE SEQUENCE</scope>
</reference>
<dbReference type="EC" id="2.4.1.25" evidence="3"/>
<dbReference type="GO" id="GO:0004134">
    <property type="term" value="F:4-alpha-glucanotransferase activity"/>
    <property type="evidence" value="ECO:0007669"/>
    <property type="project" value="UniProtKB-EC"/>
</dbReference>
<dbReference type="InterPro" id="IPR017853">
    <property type="entry name" value="GH"/>
</dbReference>